<protein>
    <submittedName>
        <fullName evidence="2">Uncharacterized protein</fullName>
    </submittedName>
</protein>
<evidence type="ECO:0000313" key="3">
    <source>
        <dbReference type="Proteomes" id="UP000010846"/>
    </source>
</evidence>
<evidence type="ECO:0000313" key="2">
    <source>
        <dbReference type="EMBL" id="AGB15029.1"/>
    </source>
</evidence>
<keyword evidence="3" id="KW-1185">Reference proteome</keyword>
<evidence type="ECO:0000256" key="1">
    <source>
        <dbReference type="SAM" id="Phobius"/>
    </source>
</evidence>
<proteinExistence type="predicted"/>
<dbReference type="AlphaFoldDB" id="L0I8J7"/>
<dbReference type="HOGENOM" id="CLU_2534586_0_0_2"/>
<dbReference type="GeneID" id="14375694"/>
<organism evidence="2 3">
    <name type="scientific">Halovivax ruber (strain DSM 18193 / JCM 13892 / XH-70)</name>
    <dbReference type="NCBI Taxonomy" id="797302"/>
    <lineage>
        <taxon>Archaea</taxon>
        <taxon>Methanobacteriati</taxon>
        <taxon>Methanobacteriota</taxon>
        <taxon>Stenosarchaea group</taxon>
        <taxon>Halobacteria</taxon>
        <taxon>Halobacteriales</taxon>
        <taxon>Natrialbaceae</taxon>
        <taxon>Halovivax</taxon>
    </lineage>
</organism>
<dbReference type="RefSeq" id="WP_015299721.1">
    <property type="nucleotide sequence ID" value="NC_019964.1"/>
</dbReference>
<sequence>MSSIVVPTGVALLGGADLTFLVTIAASGFLALSVVFFTAIAVGPHVKPSALSEDQKTAVIGLGAALAGTTWMVALLLAASRLS</sequence>
<accession>L0I8J7</accession>
<keyword evidence="1" id="KW-0812">Transmembrane</keyword>
<reference evidence="2" key="1">
    <citation type="submission" date="2011-09" db="EMBL/GenBank/DDBJ databases">
        <title>Complete sequence of Halovivax ruber XH-70.</title>
        <authorList>
            <consortium name="US DOE Joint Genome Institute"/>
            <person name="Lucas S."/>
            <person name="Han J."/>
            <person name="Lapidus A."/>
            <person name="Cheng J.-F."/>
            <person name="Goodwin L."/>
            <person name="Pitluck S."/>
            <person name="Peters L."/>
            <person name="Mikhailova N."/>
            <person name="Davenport K."/>
            <person name="Detter J.C."/>
            <person name="Han C."/>
            <person name="Tapia R."/>
            <person name="Land M."/>
            <person name="Hauser L."/>
            <person name="Kyrpides N."/>
            <person name="Ivanova N."/>
            <person name="Pagani I."/>
            <person name="Sproer C."/>
            <person name="Anderson I."/>
            <person name="Woyke T."/>
        </authorList>
    </citation>
    <scope>NUCLEOTIDE SEQUENCE</scope>
    <source>
        <strain evidence="2">XH-70</strain>
    </source>
</reference>
<feature type="transmembrane region" description="Helical" evidence="1">
    <location>
        <begin position="20"/>
        <end position="46"/>
    </location>
</feature>
<dbReference type="KEGG" id="hru:Halru_0386"/>
<dbReference type="Proteomes" id="UP000010846">
    <property type="component" value="Chromosome"/>
</dbReference>
<dbReference type="EMBL" id="CP003050">
    <property type="protein sequence ID" value="AGB15029.1"/>
    <property type="molecule type" value="Genomic_DNA"/>
</dbReference>
<feature type="transmembrane region" description="Helical" evidence="1">
    <location>
        <begin position="58"/>
        <end position="79"/>
    </location>
</feature>
<gene>
    <name evidence="2" type="ordered locus">Halru_0386</name>
</gene>
<name>L0I8J7_HALRX</name>
<keyword evidence="1" id="KW-0472">Membrane</keyword>
<keyword evidence="1" id="KW-1133">Transmembrane helix</keyword>
<dbReference type="OrthoDB" id="373718at2157"/>